<sequence length="343" mass="39427">MFAPTGYIPLVDLFFEAFEHEPQVYKYLIQSTTDLERFDFGMTCDILTGWVMEFCRGKLCITSDGISAITISNIALESPRFPWSLIQRELSDENCASLNVNEKMIEYYQLVQPVSQNDKQQFFDRVITLFDEDSSKKTADGHDESKSSKIGWQDILSDESLRKLITRYSEKHGFAYPHLFIDYRSGAVSLKLYDHLVRHGLPEVSGLWAHEYDSAASVLRRFDGYTVCVPKAHYEKNWSKFWEEKAGKELRLLEDSLPQSELLDAGFVGGEQNADTKTKSTVADETTARKKLRQYIIDHEYPVMTKKAFKANIAADLGTNAWNRVWRETVKVHPYLSKRGPKS</sequence>
<evidence type="ECO:0000313" key="2">
    <source>
        <dbReference type="Proteomes" id="UP001208041"/>
    </source>
</evidence>
<dbReference type="RefSeq" id="WP_263953741.1">
    <property type="nucleotide sequence ID" value="NZ_JAOYFC010000002.1"/>
</dbReference>
<keyword evidence="2" id="KW-1185">Reference proteome</keyword>
<organism evidence="1 2">
    <name type="scientific">Halocynthiibacter halioticoli</name>
    <dbReference type="NCBI Taxonomy" id="2986804"/>
    <lineage>
        <taxon>Bacteria</taxon>
        <taxon>Pseudomonadati</taxon>
        <taxon>Pseudomonadota</taxon>
        <taxon>Alphaproteobacteria</taxon>
        <taxon>Rhodobacterales</taxon>
        <taxon>Paracoccaceae</taxon>
        <taxon>Halocynthiibacter</taxon>
    </lineage>
</organism>
<accession>A0AAE3LQV8</accession>
<reference evidence="1" key="1">
    <citation type="submission" date="2022-10" db="EMBL/GenBank/DDBJ databases">
        <authorList>
            <person name="Yue Y."/>
        </authorList>
    </citation>
    <scope>NUCLEOTIDE SEQUENCE</scope>
    <source>
        <strain evidence="1">Z654</strain>
    </source>
</reference>
<protein>
    <submittedName>
        <fullName evidence="1">Uncharacterized protein</fullName>
    </submittedName>
</protein>
<name>A0AAE3LQV8_9RHOB</name>
<dbReference type="AlphaFoldDB" id="A0AAE3LQV8"/>
<dbReference type="EMBL" id="JAOYFC010000002">
    <property type="protein sequence ID" value="MCV6824892.1"/>
    <property type="molecule type" value="Genomic_DNA"/>
</dbReference>
<comment type="caution">
    <text evidence="1">The sequence shown here is derived from an EMBL/GenBank/DDBJ whole genome shotgun (WGS) entry which is preliminary data.</text>
</comment>
<gene>
    <name evidence="1" type="ORF">OH136_10020</name>
</gene>
<proteinExistence type="predicted"/>
<dbReference type="Proteomes" id="UP001208041">
    <property type="component" value="Unassembled WGS sequence"/>
</dbReference>
<evidence type="ECO:0000313" key="1">
    <source>
        <dbReference type="EMBL" id="MCV6824892.1"/>
    </source>
</evidence>